<dbReference type="InterPro" id="IPR037165">
    <property type="entry name" value="AldOxase/xan_DH_Mopterin-bd_sf"/>
</dbReference>
<dbReference type="InterPro" id="IPR002888">
    <property type="entry name" value="2Fe-2S-bd"/>
</dbReference>
<feature type="non-terminal residue" evidence="15">
    <location>
        <position position="1"/>
    </location>
</feature>
<dbReference type="InterPro" id="IPR036683">
    <property type="entry name" value="CO_DH_flav_C_dom_sf"/>
</dbReference>
<keyword evidence="9" id="KW-0560">Oxidoreductase</keyword>
<dbReference type="SMART" id="SM01092">
    <property type="entry name" value="CO_deh_flav_C"/>
    <property type="match status" value="1"/>
</dbReference>
<evidence type="ECO:0000259" key="13">
    <source>
        <dbReference type="SMART" id="SM01008"/>
    </source>
</evidence>
<evidence type="ECO:0000256" key="7">
    <source>
        <dbReference type="ARBA" id="ARBA00022723"/>
    </source>
</evidence>
<dbReference type="SUPFAM" id="SSF47741">
    <property type="entry name" value="CO dehydrogenase ISP C-domain like"/>
    <property type="match status" value="1"/>
</dbReference>
<dbReference type="InterPro" id="IPR036856">
    <property type="entry name" value="Ald_Oxase/Xan_DH_a/b_sf"/>
</dbReference>
<feature type="non-terminal residue" evidence="15">
    <location>
        <position position="1288"/>
    </location>
</feature>
<keyword evidence="6" id="KW-0001">2Fe-2S</keyword>
<proteinExistence type="inferred from homology"/>
<evidence type="ECO:0000256" key="1">
    <source>
        <dbReference type="ARBA" id="ARBA00001924"/>
    </source>
</evidence>
<keyword evidence="5" id="KW-0285">Flavoprotein</keyword>
<dbReference type="GO" id="GO:0016491">
    <property type="term" value="F:oxidoreductase activity"/>
    <property type="evidence" value="ECO:0007669"/>
    <property type="project" value="UniProtKB-KW"/>
</dbReference>
<evidence type="ECO:0000256" key="8">
    <source>
        <dbReference type="ARBA" id="ARBA00022827"/>
    </source>
</evidence>
<comment type="cofactor">
    <cofactor evidence="12">
        <name>[2Fe-2S] cluster</name>
        <dbReference type="ChEBI" id="CHEBI:190135"/>
    </cofactor>
</comment>
<dbReference type="Gene3D" id="3.10.20.30">
    <property type="match status" value="1"/>
</dbReference>
<feature type="domain" description="CO dehydrogenase flavoprotein C-terminal" evidence="14">
    <location>
        <begin position="575"/>
        <end position="679"/>
    </location>
</feature>
<name>A0A0L7L438_OPEBR</name>
<dbReference type="Pfam" id="PF03450">
    <property type="entry name" value="CO_deh_flav_C"/>
    <property type="match status" value="1"/>
</dbReference>
<evidence type="ECO:0000256" key="3">
    <source>
        <dbReference type="ARBA" id="ARBA00006849"/>
    </source>
</evidence>
<dbReference type="PROSITE" id="PS00197">
    <property type="entry name" value="2FE2S_FER_1"/>
    <property type="match status" value="1"/>
</dbReference>
<dbReference type="InterPro" id="IPR008274">
    <property type="entry name" value="AldOxase/xan_DH_MoCoBD1"/>
</dbReference>
<protein>
    <submittedName>
        <fullName evidence="15">Aldehyde oxidase AOX1</fullName>
    </submittedName>
</protein>
<keyword evidence="4" id="KW-0500">Molybdenum</keyword>
<comment type="cofactor">
    <cofactor evidence="2">
        <name>FAD</name>
        <dbReference type="ChEBI" id="CHEBI:57692"/>
    </cofactor>
</comment>
<evidence type="ECO:0000256" key="12">
    <source>
        <dbReference type="ARBA" id="ARBA00034078"/>
    </source>
</evidence>
<dbReference type="Pfam" id="PF20256">
    <property type="entry name" value="MoCoBD_2"/>
    <property type="match status" value="2"/>
</dbReference>
<dbReference type="STRING" id="104452.A0A0L7L438"/>
<dbReference type="GO" id="GO:0051537">
    <property type="term" value="F:2 iron, 2 sulfur cluster binding"/>
    <property type="evidence" value="ECO:0007669"/>
    <property type="project" value="UniProtKB-KW"/>
</dbReference>
<dbReference type="GO" id="GO:0005506">
    <property type="term" value="F:iron ion binding"/>
    <property type="evidence" value="ECO:0007669"/>
    <property type="project" value="InterPro"/>
</dbReference>
<keyword evidence="8" id="KW-0274">FAD</keyword>
<gene>
    <name evidence="15" type="ORF">OBRU01_15910</name>
</gene>
<keyword evidence="7" id="KW-0479">Metal-binding</keyword>
<keyword evidence="10" id="KW-0408">Iron</keyword>
<dbReference type="InterPro" id="IPR046867">
    <property type="entry name" value="AldOxase/xan_DH_MoCoBD2"/>
</dbReference>
<evidence type="ECO:0000256" key="5">
    <source>
        <dbReference type="ARBA" id="ARBA00022630"/>
    </source>
</evidence>
<evidence type="ECO:0000256" key="10">
    <source>
        <dbReference type="ARBA" id="ARBA00023004"/>
    </source>
</evidence>
<feature type="domain" description="Aldehyde oxidase/xanthine dehydrogenase a/b hammerhead" evidence="13">
    <location>
        <begin position="629"/>
        <end position="760"/>
    </location>
</feature>
<organism evidence="15 16">
    <name type="scientific">Operophtera brumata</name>
    <name type="common">Winter moth</name>
    <name type="synonym">Phalaena brumata</name>
    <dbReference type="NCBI Taxonomy" id="104452"/>
    <lineage>
        <taxon>Eukaryota</taxon>
        <taxon>Metazoa</taxon>
        <taxon>Ecdysozoa</taxon>
        <taxon>Arthropoda</taxon>
        <taxon>Hexapoda</taxon>
        <taxon>Insecta</taxon>
        <taxon>Pterygota</taxon>
        <taxon>Neoptera</taxon>
        <taxon>Endopterygota</taxon>
        <taxon>Lepidoptera</taxon>
        <taxon>Glossata</taxon>
        <taxon>Ditrysia</taxon>
        <taxon>Geometroidea</taxon>
        <taxon>Geometridae</taxon>
        <taxon>Larentiinae</taxon>
        <taxon>Operophtera</taxon>
    </lineage>
</organism>
<dbReference type="SUPFAM" id="SSF54292">
    <property type="entry name" value="2Fe-2S ferredoxin-like"/>
    <property type="match status" value="1"/>
</dbReference>
<accession>A0A0L7L438</accession>
<dbReference type="InterPro" id="IPR036010">
    <property type="entry name" value="2Fe-2S_ferredoxin-like_sf"/>
</dbReference>
<dbReference type="InterPro" id="IPR036884">
    <property type="entry name" value="2Fe-2S-bd_dom_sf"/>
</dbReference>
<sequence length="1288" mass="144708">SLESIALAEHVVERISYELSLDPFDVRIANVDTTKYNDLIEMAENLKKTASYTERKVKVAKFNSENRWRKRGLRVSFLRWTPVGNSIFYVNLSVCHSDGTVIITHGGIEMGQGINTKAVQICAYYFKIPVEKIQIKGNNSIIAPNCFATGGSIGSQNVGLGVRRCCEAMLERLSPIRSQLDNPTWLELILKAYESDVDLQTHSYVGAKDVFTFDIFGVAIAESEIDVLTGEFEVIRVDILQDVGQSVSPEIDVGTGEPPMCLSVVIAFSLREAIAAARQEIGIPMSSWFDIVGPEVSSDMMLVDYLRNCLELRGTKFMCRQAGCGACIVAAAKSPGATPQAVNSCMVSITSCRDWEITTIEELGNRKKGYHILQKTLARHNGSQCGYCSPGWVILLQSKRDLSMLEIEKSFASNICRCTGFRPILEAFKSFAKDTPKTDLLDIEDLDICEKTGRVCNKSCSDDEEEWCLISKNEIEEDFLVLQLKDGRKWYQVNKVTDVFSILKTEGLESYMLVAGNTAKGAYPIIEYPRILIDISGISELKGYIYDQNLLGTIAGNLMIKYQHNEFQSDLFLLFTTVMPRSQNAHAVVNFGALYDFNSAGDILQNCRLAFGGLSPNFSRAVATETFMLGKPIFTNETLQSAIKMLEHELVVVDMPPEPSITYRKKLAIGLFYKKKKPQVHIGKNLQKLERVIAFYTAKDIPGLNSFTPADDIASQINEEVLSSGEIKYYNQPIAIIVAETRHIAEVASKMVDVTYKNVTKPVIDIKETIRDPKRTKLFAAKNATDKGDQVERIVSGSNTIYGQYHFTIETLAVVTRPTEEGLEVYATSQWPDGIQTMVARALNMDANSLVTTKLNLPCRIIHSMEKIMRAFGKRLPCSSDYEFAVNDFGEIQFSNFTIFEDHGYDVNEKVQLLGVDVYHNCYKKNRWNYKLFDTTTDTAINTWFRAPGTLNTIAMVEMVMEHISYELSLDPIKVRLANLEPESSDIQSMIDTLMSQCKYEERRANVNQYNARNRWKKRGFRCVPFRWNSDYARYFDVNMSVYHVDGTVAITHGGIEIGQGINTRTAQICAYFLKIPLDKIQVKGNSTINTPNSSVTGGSITSQQIGVAMERCCKELIKRLEPVRAKLDNPTWKEVISKAHNDGVDLQLHGFVGNDDVYKYPVFGVAFAEVEIDVLTGEFEVLRVDLMSDAGQSISPALDIGQVEGAFIMGLGYWTCENLVYDKKTGELLTDKPWNYHVPQARDIPQDFRVCLRKRSYSVPAILGSKEYKRMFWDSIKSVAIKSTDYI</sequence>
<evidence type="ECO:0000256" key="2">
    <source>
        <dbReference type="ARBA" id="ARBA00001974"/>
    </source>
</evidence>
<dbReference type="InterPro" id="IPR000674">
    <property type="entry name" value="Ald_Oxase/Xan_DH_a/b"/>
</dbReference>
<dbReference type="FunFam" id="3.30.365.10:FF:000002">
    <property type="entry name" value="Xanthine dehydrogenase oxidase"/>
    <property type="match status" value="2"/>
</dbReference>
<dbReference type="SUPFAM" id="SSF55447">
    <property type="entry name" value="CO dehydrogenase flavoprotein C-terminal domain-like"/>
    <property type="match status" value="1"/>
</dbReference>
<evidence type="ECO:0000313" key="16">
    <source>
        <dbReference type="Proteomes" id="UP000037510"/>
    </source>
</evidence>
<dbReference type="Gene3D" id="3.30.390.50">
    <property type="entry name" value="CO dehydrogenase flavoprotein, C-terminal domain"/>
    <property type="match status" value="1"/>
</dbReference>
<comment type="cofactor">
    <cofactor evidence="1">
        <name>Mo-molybdopterin</name>
        <dbReference type="ChEBI" id="CHEBI:71302"/>
    </cofactor>
</comment>
<dbReference type="InterPro" id="IPR016208">
    <property type="entry name" value="Ald_Oxase/xanthine_DH-like"/>
</dbReference>
<comment type="caution">
    <text evidence="15">The sequence shown here is derived from an EMBL/GenBank/DDBJ whole genome shotgun (WGS) entry which is preliminary data.</text>
</comment>
<evidence type="ECO:0000256" key="9">
    <source>
        <dbReference type="ARBA" id="ARBA00023002"/>
    </source>
</evidence>
<evidence type="ECO:0000256" key="4">
    <source>
        <dbReference type="ARBA" id="ARBA00022505"/>
    </source>
</evidence>
<dbReference type="EMBL" id="JTDY01003130">
    <property type="protein sequence ID" value="KOB70096.1"/>
    <property type="molecule type" value="Genomic_DNA"/>
</dbReference>
<dbReference type="InterPro" id="IPR006058">
    <property type="entry name" value="2Fe2S_fd_BS"/>
</dbReference>
<dbReference type="Pfam" id="PF01799">
    <property type="entry name" value="Fer2_2"/>
    <property type="match status" value="1"/>
</dbReference>
<dbReference type="SMART" id="SM01008">
    <property type="entry name" value="Ald_Xan_dh_C"/>
    <property type="match status" value="1"/>
</dbReference>
<evidence type="ECO:0000256" key="6">
    <source>
        <dbReference type="ARBA" id="ARBA00022714"/>
    </source>
</evidence>
<dbReference type="PANTHER" id="PTHR11908">
    <property type="entry name" value="XANTHINE DEHYDROGENASE"/>
    <property type="match status" value="1"/>
</dbReference>
<keyword evidence="11" id="KW-0411">Iron-sulfur</keyword>
<keyword evidence="16" id="KW-1185">Reference proteome</keyword>
<evidence type="ECO:0000259" key="14">
    <source>
        <dbReference type="SMART" id="SM01092"/>
    </source>
</evidence>
<dbReference type="SUPFAM" id="SSF56176">
    <property type="entry name" value="FAD-binding/transporter-associated domain-like"/>
    <property type="match status" value="1"/>
</dbReference>
<dbReference type="Gene3D" id="3.90.1170.50">
    <property type="entry name" value="Aldehyde oxidase/xanthine dehydrogenase, a/b hammerhead"/>
    <property type="match status" value="1"/>
</dbReference>
<dbReference type="GO" id="GO:0050660">
    <property type="term" value="F:flavin adenine dinucleotide binding"/>
    <property type="evidence" value="ECO:0007669"/>
    <property type="project" value="InterPro"/>
</dbReference>
<dbReference type="PANTHER" id="PTHR11908:SF132">
    <property type="entry name" value="ALDEHYDE OXIDASE 1-RELATED"/>
    <property type="match status" value="1"/>
</dbReference>
<dbReference type="InterPro" id="IPR012675">
    <property type="entry name" value="Beta-grasp_dom_sf"/>
</dbReference>
<dbReference type="Proteomes" id="UP000037510">
    <property type="component" value="Unassembled WGS sequence"/>
</dbReference>
<dbReference type="Gene3D" id="3.30.365.10">
    <property type="entry name" value="Aldehyde oxidase/xanthine dehydrogenase, molybdopterin binding domain"/>
    <property type="match status" value="9"/>
</dbReference>
<evidence type="ECO:0000313" key="15">
    <source>
        <dbReference type="EMBL" id="KOB70096.1"/>
    </source>
</evidence>
<dbReference type="Pfam" id="PF02738">
    <property type="entry name" value="MoCoBD_1"/>
    <property type="match status" value="1"/>
</dbReference>
<dbReference type="SUPFAM" id="SSF54665">
    <property type="entry name" value="CO dehydrogenase molybdoprotein N-domain-like"/>
    <property type="match status" value="1"/>
</dbReference>
<comment type="similarity">
    <text evidence="3">Belongs to the xanthine dehydrogenase family.</text>
</comment>
<evidence type="ECO:0000256" key="11">
    <source>
        <dbReference type="ARBA" id="ARBA00023014"/>
    </source>
</evidence>
<reference evidence="15 16" key="1">
    <citation type="journal article" date="2015" name="Genome Biol. Evol.">
        <title>The genome of winter moth (Operophtera brumata) provides a genomic perspective on sexual dimorphism and phenology.</title>
        <authorList>
            <person name="Derks M.F."/>
            <person name="Smit S."/>
            <person name="Salis L."/>
            <person name="Schijlen E."/>
            <person name="Bossers A."/>
            <person name="Mateman C."/>
            <person name="Pijl A.S."/>
            <person name="de Ridder D."/>
            <person name="Groenen M.A."/>
            <person name="Visser M.E."/>
            <person name="Megens H.J."/>
        </authorList>
    </citation>
    <scope>NUCLEOTIDE SEQUENCE [LARGE SCALE GENOMIC DNA]</scope>
    <source>
        <strain evidence="15">WM2013NL</strain>
        <tissue evidence="15">Head and thorax</tissue>
    </source>
</reference>
<dbReference type="SUPFAM" id="SSF56003">
    <property type="entry name" value="Molybdenum cofactor-binding domain"/>
    <property type="match status" value="2"/>
</dbReference>
<dbReference type="InterPro" id="IPR036318">
    <property type="entry name" value="FAD-bd_PCMH-like_sf"/>
</dbReference>
<dbReference type="Gene3D" id="1.10.150.120">
    <property type="entry name" value="[2Fe-2S]-binding domain"/>
    <property type="match status" value="1"/>
</dbReference>
<dbReference type="InterPro" id="IPR005107">
    <property type="entry name" value="CO_DH_flav_C"/>
</dbReference>
<dbReference type="Pfam" id="PF01315">
    <property type="entry name" value="Ald_Xan_dh_C"/>
    <property type="match status" value="1"/>
</dbReference>